<keyword evidence="7" id="KW-1185">Reference proteome</keyword>
<dbReference type="InterPro" id="IPR007111">
    <property type="entry name" value="NACHT_NTPase"/>
</dbReference>
<feature type="domain" description="NACHT" evidence="5">
    <location>
        <begin position="178"/>
        <end position="272"/>
    </location>
</feature>
<organism evidence="6 7">
    <name type="scientific">Nonomuraea helvata</name>
    <dbReference type="NCBI Taxonomy" id="37484"/>
    <lineage>
        <taxon>Bacteria</taxon>
        <taxon>Bacillati</taxon>
        <taxon>Actinomycetota</taxon>
        <taxon>Actinomycetes</taxon>
        <taxon>Streptosporangiales</taxon>
        <taxon>Streptosporangiaceae</taxon>
        <taxon>Nonomuraea</taxon>
    </lineage>
</organism>
<dbReference type="PRINTS" id="PR00320">
    <property type="entry name" value="GPROTEINBRPT"/>
</dbReference>
<dbReference type="SUPFAM" id="SSF52540">
    <property type="entry name" value="P-loop containing nucleoside triphosphate hydrolases"/>
    <property type="match status" value="1"/>
</dbReference>
<feature type="repeat" description="WD" evidence="3">
    <location>
        <begin position="854"/>
        <end position="895"/>
    </location>
</feature>
<dbReference type="PANTHER" id="PTHR19879:SF9">
    <property type="entry name" value="TRANSCRIPTION INITIATION FACTOR TFIID SUBUNIT 5"/>
    <property type="match status" value="1"/>
</dbReference>
<evidence type="ECO:0000256" key="1">
    <source>
        <dbReference type="ARBA" id="ARBA00022574"/>
    </source>
</evidence>
<keyword evidence="2" id="KW-0677">Repeat</keyword>
<evidence type="ECO:0000313" key="7">
    <source>
        <dbReference type="Proteomes" id="UP001589532"/>
    </source>
</evidence>
<dbReference type="CDD" id="cd00200">
    <property type="entry name" value="WD40"/>
    <property type="match status" value="1"/>
</dbReference>
<comment type="caution">
    <text evidence="6">The sequence shown here is derived from an EMBL/GenBank/DDBJ whole genome shotgun (WGS) entry which is preliminary data.</text>
</comment>
<dbReference type="PROSITE" id="PS50837">
    <property type="entry name" value="NACHT"/>
    <property type="match status" value="1"/>
</dbReference>
<feature type="transmembrane region" description="Helical" evidence="4">
    <location>
        <begin position="533"/>
        <end position="557"/>
    </location>
</feature>
<dbReference type="Gene3D" id="2.130.10.10">
    <property type="entry name" value="YVTN repeat-like/Quinoprotein amine dehydrogenase"/>
    <property type="match status" value="3"/>
</dbReference>
<protein>
    <submittedName>
        <fullName evidence="6">NACHT domain-containing protein</fullName>
    </submittedName>
</protein>
<feature type="transmembrane region" description="Helical" evidence="4">
    <location>
        <begin position="619"/>
        <end position="641"/>
    </location>
</feature>
<evidence type="ECO:0000256" key="4">
    <source>
        <dbReference type="SAM" id="Phobius"/>
    </source>
</evidence>
<dbReference type="InterPro" id="IPR015943">
    <property type="entry name" value="WD40/YVTN_repeat-like_dom_sf"/>
</dbReference>
<dbReference type="PROSITE" id="PS50294">
    <property type="entry name" value="WD_REPEATS_REGION"/>
    <property type="match status" value="5"/>
</dbReference>
<dbReference type="Pfam" id="PF05729">
    <property type="entry name" value="NACHT"/>
    <property type="match status" value="1"/>
</dbReference>
<evidence type="ECO:0000259" key="5">
    <source>
        <dbReference type="PROSITE" id="PS50837"/>
    </source>
</evidence>
<evidence type="ECO:0000256" key="2">
    <source>
        <dbReference type="ARBA" id="ARBA00022737"/>
    </source>
</evidence>
<dbReference type="PANTHER" id="PTHR19879">
    <property type="entry name" value="TRANSCRIPTION INITIATION FACTOR TFIID"/>
    <property type="match status" value="1"/>
</dbReference>
<keyword evidence="4" id="KW-0472">Membrane</keyword>
<feature type="repeat" description="WD" evidence="3">
    <location>
        <begin position="809"/>
        <end position="843"/>
    </location>
</feature>
<proteinExistence type="predicted"/>
<sequence length="1028" mass="110277">MTDRLGRSPTTAALAAEAAADPVFAGKLAVALGEINALRAAQKAAAVEADPKAFAQPGTEVRQPVTAQGGGPTIVAAGQQSVAAQNVGAIFIQQHIAAPDPREREIRAQLLAVVRAYWVDGVLADVRRAQPHWLDLGATLRNSAVDHPFGAWVREYDQPDQPLPGTASLLEIAMGFNGHLLVLGEPGSGKTAMLLTYLSDLLRQAEENADCRIPVYFQLATWTAAKGALATWLADELRERYGMPAETATKWVTENRFAVLLDGLDEVVSEDREACLQAINQYNRDHGMVPLAVCSRTADYESLTGKLRLKGAVVIHPLAPSQIEEFLQAGGDALAGVLAAIRSDAQLAQIVSSPLMLSLVAAISAGPGPVSVPGPGDLEERRAAIVATYAERMLARPRGAVEALRRPEDRPYQPDDSHRWLSWIAWELHHRNLVDFYPDWMQPNWLPDQRGARWLRLGLPVLEAAVLGLAGALLIWLISVTVSPPYASSITGALLALDLVLIFMAQRGIEPVEPIHISTELFMRRQRWRASLFLIWTGTGTAWGVDLVTALITAALVTELAILSMSADASPALRPQVPGKGIQAAGRGGLVRGALHGLAAGIMSGVCYEGLEPGTGLPLGGLTALLTGLACLFSVGGNSYLRHRLLVRRLRGDRLIPSDMVAFLDHATDHLILNRVGGGYQFAHRIIRDHFAGRAEAIGGDALQLSRLPHPEPVFRSERLGGVVISLAFSPEGRHLAAGSRAAEAVLWDTAEGDEAARFWHGMAATKVRRIDAVAISPDGRTLATGSWDRQVMLWDISDPRRPTRGSSLKGHRRPVAGLAFHPDGSLLATASQDRTAGLWDLSDPFTPTRVATLTGHGRAVRTVAFSMDGTWLATGGRDGNVLLWDVREPSEPAVRHRLRCRSGWVFAAVFSPDGRLLAVAGRDATVSIWGLGDNPTQLARITGQTRLASDDAALTTAFSPQGHLLLTGTSVSCAILWDISDPRNPVRVATLGGQGTATAAAFTPDGRRLATGSLDQTVVLWDLEEDR</sequence>
<dbReference type="SUPFAM" id="SSF50978">
    <property type="entry name" value="WD40 repeat-like"/>
    <property type="match status" value="1"/>
</dbReference>
<feature type="repeat" description="WD" evidence="3">
    <location>
        <begin position="991"/>
        <end position="1028"/>
    </location>
</feature>
<dbReference type="RefSeq" id="WP_344997098.1">
    <property type="nucleotide sequence ID" value="NZ_BAAAXV010000009.1"/>
</dbReference>
<dbReference type="Pfam" id="PF00400">
    <property type="entry name" value="WD40"/>
    <property type="match status" value="6"/>
</dbReference>
<dbReference type="InterPro" id="IPR001680">
    <property type="entry name" value="WD40_rpt"/>
</dbReference>
<reference evidence="6 7" key="1">
    <citation type="submission" date="2024-09" db="EMBL/GenBank/DDBJ databases">
        <authorList>
            <person name="Sun Q."/>
            <person name="Mori K."/>
        </authorList>
    </citation>
    <scope>NUCLEOTIDE SEQUENCE [LARGE SCALE GENOMIC DNA]</scope>
    <source>
        <strain evidence="6 7">JCM 3143</strain>
    </source>
</reference>
<dbReference type="Proteomes" id="UP001589532">
    <property type="component" value="Unassembled WGS sequence"/>
</dbReference>
<dbReference type="Gene3D" id="3.40.50.300">
    <property type="entry name" value="P-loop containing nucleotide triphosphate hydrolases"/>
    <property type="match status" value="1"/>
</dbReference>
<keyword evidence="4" id="KW-1133">Transmembrane helix</keyword>
<feature type="repeat" description="WD" evidence="3">
    <location>
        <begin position="724"/>
        <end position="758"/>
    </location>
</feature>
<dbReference type="InterPro" id="IPR036322">
    <property type="entry name" value="WD40_repeat_dom_sf"/>
</dbReference>
<accession>A0ABV5RSC7</accession>
<evidence type="ECO:0000313" key="6">
    <source>
        <dbReference type="EMBL" id="MFB9622335.1"/>
    </source>
</evidence>
<feature type="transmembrane region" description="Helical" evidence="4">
    <location>
        <begin position="457"/>
        <end position="479"/>
    </location>
</feature>
<name>A0ABV5RSC7_9ACTN</name>
<feature type="repeat" description="WD" evidence="3">
    <location>
        <begin position="899"/>
        <end position="932"/>
    </location>
</feature>
<dbReference type="PROSITE" id="PS00678">
    <property type="entry name" value="WD_REPEATS_1"/>
    <property type="match status" value="4"/>
</dbReference>
<keyword evidence="4" id="KW-0812">Transmembrane</keyword>
<keyword evidence="1 3" id="KW-0853">WD repeat</keyword>
<feature type="repeat" description="WD" evidence="3">
    <location>
        <begin position="771"/>
        <end position="805"/>
    </location>
</feature>
<dbReference type="EMBL" id="JBHMBW010000003">
    <property type="protein sequence ID" value="MFB9622335.1"/>
    <property type="molecule type" value="Genomic_DNA"/>
</dbReference>
<dbReference type="InterPro" id="IPR019775">
    <property type="entry name" value="WD40_repeat_CS"/>
</dbReference>
<evidence type="ECO:0000256" key="3">
    <source>
        <dbReference type="PROSITE-ProRule" id="PRU00221"/>
    </source>
</evidence>
<gene>
    <name evidence="6" type="ORF">ACFFSA_04505</name>
</gene>
<dbReference type="SMART" id="SM00320">
    <property type="entry name" value="WD40"/>
    <property type="match status" value="7"/>
</dbReference>
<dbReference type="InterPro" id="IPR020472">
    <property type="entry name" value="WD40_PAC1"/>
</dbReference>
<dbReference type="InterPro" id="IPR027417">
    <property type="entry name" value="P-loop_NTPase"/>
</dbReference>
<dbReference type="PROSITE" id="PS50082">
    <property type="entry name" value="WD_REPEATS_2"/>
    <property type="match status" value="6"/>
</dbReference>